<accession>A0A7K9DPD2</accession>
<keyword evidence="2" id="KW-1185">Reference proteome</keyword>
<dbReference type="PANTHER" id="PTHR31036">
    <property type="entry name" value="FANCD2 OPPOSITE STRAND PROTEIN"/>
    <property type="match status" value="1"/>
</dbReference>
<dbReference type="Proteomes" id="UP000518305">
    <property type="component" value="Unassembled WGS sequence"/>
</dbReference>
<evidence type="ECO:0000313" key="2">
    <source>
        <dbReference type="Proteomes" id="UP000518305"/>
    </source>
</evidence>
<feature type="non-terminal residue" evidence="1">
    <location>
        <position position="1"/>
    </location>
</feature>
<name>A0A7K9DPD2_9AVES</name>
<dbReference type="InterPro" id="IPR027966">
    <property type="entry name" value="FANCD2OS"/>
</dbReference>
<comment type="caution">
    <text evidence="1">The sequence shown here is derived from an EMBL/GenBank/DDBJ whole genome shotgun (WGS) entry which is preliminary data.</text>
</comment>
<dbReference type="AlphaFoldDB" id="A0A7K9DPD2"/>
<dbReference type="PANTHER" id="PTHR31036:SF0">
    <property type="entry name" value="FANCD2 OPPOSITE STRAND PROTEIN"/>
    <property type="match status" value="1"/>
</dbReference>
<dbReference type="OrthoDB" id="9433753at2759"/>
<sequence>MADGFQLWAPRSPLDDSLWWLRTTAPPPAASAHPFRGGGLQLAAGLRGSWAAVRRPRAVRLRGVDAVFGRLLTVQPPRRSGSLRVSEYSAFCRVVRPRQRRPGGRRERQARLAATICRQLLRVVELLYVSYKQYAFALQHSH</sequence>
<proteinExistence type="predicted"/>
<feature type="non-terminal residue" evidence="1">
    <location>
        <position position="142"/>
    </location>
</feature>
<evidence type="ECO:0000313" key="1">
    <source>
        <dbReference type="EMBL" id="NXG66581.1"/>
    </source>
</evidence>
<dbReference type="Pfam" id="PF15124">
    <property type="entry name" value="FANCD2OS"/>
    <property type="match status" value="2"/>
</dbReference>
<gene>
    <name evidence="1" type="primary">Fancd2os</name>
    <name evidence="1" type="ORF">HEMCOM_R02595</name>
</gene>
<protein>
    <submittedName>
        <fullName evidence="1">FACOS protein</fullName>
    </submittedName>
</protein>
<organism evidence="1 2">
    <name type="scientific">Hemiprocne comata</name>
    <dbReference type="NCBI Taxonomy" id="243314"/>
    <lineage>
        <taxon>Eukaryota</taxon>
        <taxon>Metazoa</taxon>
        <taxon>Chordata</taxon>
        <taxon>Craniata</taxon>
        <taxon>Vertebrata</taxon>
        <taxon>Euteleostomi</taxon>
        <taxon>Archelosauria</taxon>
        <taxon>Archosauria</taxon>
        <taxon>Dinosauria</taxon>
        <taxon>Saurischia</taxon>
        <taxon>Theropoda</taxon>
        <taxon>Coelurosauria</taxon>
        <taxon>Aves</taxon>
        <taxon>Neognathae</taxon>
        <taxon>Neoaves</taxon>
        <taxon>Strisores</taxon>
        <taxon>Apodiformes</taxon>
        <taxon>Apodidae</taxon>
        <taxon>Hemiprocninae</taxon>
        <taxon>Hemiprocne</taxon>
    </lineage>
</organism>
<reference evidence="1 2" key="1">
    <citation type="submission" date="2019-09" db="EMBL/GenBank/DDBJ databases">
        <title>Bird 10,000 Genomes (B10K) Project - Family phase.</title>
        <authorList>
            <person name="Zhang G."/>
        </authorList>
    </citation>
    <scope>NUCLEOTIDE SEQUENCE [LARGE SCALE GENOMIC DNA]</scope>
    <source>
        <strain evidence="1">B10K-DU-001-23</strain>
        <tissue evidence="1">Muscle</tissue>
    </source>
</reference>
<dbReference type="EMBL" id="VWZJ01013208">
    <property type="protein sequence ID" value="NXG66581.1"/>
    <property type="molecule type" value="Genomic_DNA"/>
</dbReference>